<dbReference type="Gene3D" id="3.40.30.10">
    <property type="entry name" value="Glutaredoxin"/>
    <property type="match status" value="1"/>
</dbReference>
<keyword evidence="4" id="KW-1185">Reference proteome</keyword>
<evidence type="ECO:0000313" key="4">
    <source>
        <dbReference type="Proteomes" id="UP001085076"/>
    </source>
</evidence>
<dbReference type="CDD" id="cd03031">
    <property type="entry name" value="GRX_GRX_like"/>
    <property type="match status" value="1"/>
</dbReference>
<feature type="compositionally biased region" description="Basic and acidic residues" evidence="1">
    <location>
        <begin position="53"/>
        <end position="64"/>
    </location>
</feature>
<dbReference type="InterPro" id="IPR002109">
    <property type="entry name" value="Glutaredoxin"/>
</dbReference>
<feature type="domain" description="Glutaredoxin" evidence="2">
    <location>
        <begin position="209"/>
        <end position="277"/>
    </location>
</feature>
<dbReference type="Proteomes" id="UP001085076">
    <property type="component" value="Miscellaneous, Linkage group lg04"/>
</dbReference>
<protein>
    <recommendedName>
        <fullName evidence="2">Glutaredoxin domain-containing protein</fullName>
    </recommendedName>
</protein>
<evidence type="ECO:0000256" key="1">
    <source>
        <dbReference type="SAM" id="MobiDB-lite"/>
    </source>
</evidence>
<accession>A0A9D5CMR2</accession>
<dbReference type="Pfam" id="PF23733">
    <property type="entry name" value="GRXCR1-2_C"/>
    <property type="match status" value="1"/>
</dbReference>
<dbReference type="InterPro" id="IPR036249">
    <property type="entry name" value="Thioredoxin-like_sf"/>
</dbReference>
<name>A0A9D5CMR2_9LILI</name>
<feature type="region of interest" description="Disordered" evidence="1">
    <location>
        <begin position="1"/>
        <end position="27"/>
    </location>
</feature>
<dbReference type="OrthoDB" id="423313at2759"/>
<dbReference type="Pfam" id="PF00462">
    <property type="entry name" value="Glutaredoxin"/>
    <property type="match status" value="1"/>
</dbReference>
<reference evidence="3" key="1">
    <citation type="submission" date="2021-03" db="EMBL/GenBank/DDBJ databases">
        <authorList>
            <person name="Li Z."/>
            <person name="Yang C."/>
        </authorList>
    </citation>
    <scope>NUCLEOTIDE SEQUENCE</scope>
    <source>
        <strain evidence="3">Dzin_1.0</strain>
        <tissue evidence="3">Leaf</tissue>
    </source>
</reference>
<evidence type="ECO:0000259" key="2">
    <source>
        <dbReference type="Pfam" id="PF00462"/>
    </source>
</evidence>
<comment type="caution">
    <text evidence="3">The sequence shown here is derived from an EMBL/GenBank/DDBJ whole genome shotgun (WGS) entry which is preliminary data.</text>
</comment>
<gene>
    <name evidence="3" type="ORF">J5N97_017202</name>
</gene>
<reference evidence="3" key="2">
    <citation type="journal article" date="2022" name="Hortic Res">
        <title>The genome of Dioscorea zingiberensis sheds light on the biosynthesis, origin and evolution of the medicinally important diosgenin saponins.</title>
        <authorList>
            <person name="Li Y."/>
            <person name="Tan C."/>
            <person name="Li Z."/>
            <person name="Guo J."/>
            <person name="Li S."/>
            <person name="Chen X."/>
            <person name="Wang C."/>
            <person name="Dai X."/>
            <person name="Yang H."/>
            <person name="Song W."/>
            <person name="Hou L."/>
            <person name="Xu J."/>
            <person name="Tong Z."/>
            <person name="Xu A."/>
            <person name="Yuan X."/>
            <person name="Wang W."/>
            <person name="Yang Q."/>
            <person name="Chen L."/>
            <person name="Sun Z."/>
            <person name="Wang K."/>
            <person name="Pan B."/>
            <person name="Chen J."/>
            <person name="Bao Y."/>
            <person name="Liu F."/>
            <person name="Qi X."/>
            <person name="Gang D.R."/>
            <person name="Wen J."/>
            <person name="Li J."/>
        </authorList>
    </citation>
    <scope>NUCLEOTIDE SEQUENCE</scope>
    <source>
        <strain evidence="3">Dzin_1.0</strain>
    </source>
</reference>
<dbReference type="PANTHER" id="PTHR45669">
    <property type="entry name" value="GLUTAREDOXIN DOMAIN-CONTAINING CYSTEINE-RICH PROTEIN CG12206-RELATED"/>
    <property type="match status" value="1"/>
</dbReference>
<dbReference type="PANTHER" id="PTHR45669:SF30">
    <property type="entry name" value="OS04G0641300 PROTEIN"/>
    <property type="match status" value="1"/>
</dbReference>
<feature type="region of interest" description="Disordered" evidence="1">
    <location>
        <begin position="44"/>
        <end position="65"/>
    </location>
</feature>
<dbReference type="PROSITE" id="PS51354">
    <property type="entry name" value="GLUTAREDOXIN_2"/>
    <property type="match status" value="1"/>
</dbReference>
<dbReference type="SUPFAM" id="SSF52833">
    <property type="entry name" value="Thioredoxin-like"/>
    <property type="match status" value="1"/>
</dbReference>
<proteinExistence type="predicted"/>
<evidence type="ECO:0000313" key="3">
    <source>
        <dbReference type="EMBL" id="KAJ0975237.1"/>
    </source>
</evidence>
<dbReference type="EMBL" id="JAGGNH010000004">
    <property type="protein sequence ID" value="KAJ0975237.1"/>
    <property type="molecule type" value="Genomic_DNA"/>
</dbReference>
<sequence>MGCTSSKQARRDRRRSPSPLARSYSLPGRQHVVALTSSTLGSIKLDPNGADEEMMKTSNDRRGVSPDLATAKAWSEMIEKRIPKTPTVTPPNEPETINAWELMAGLEDSTPPRGCGPAVSDRSFSFHVSSPKPMWMVLGGEEDSIVADFDPEMISAFRKAFEDLSPEPETIRQAPKFSGIVRARITAFQERIDAKRAAKKVPGGKEKVVFYFTSLRGVRKTYEDCANVRMILRGYGVVVDERDVSMHGGFKEELNKILGPGFEGSQLPRVFANGSYIGGVEEVRHLHDAGELGEALRGCRRLAEEKQGNAGPCQGCADVRFVPCETCSGSCKVYIEDEELEDDVEVVPGFRRCPDCNENGLVRCPVCC</sequence>
<dbReference type="AlphaFoldDB" id="A0A9D5CMR2"/>
<organism evidence="3 4">
    <name type="scientific">Dioscorea zingiberensis</name>
    <dbReference type="NCBI Taxonomy" id="325984"/>
    <lineage>
        <taxon>Eukaryota</taxon>
        <taxon>Viridiplantae</taxon>
        <taxon>Streptophyta</taxon>
        <taxon>Embryophyta</taxon>
        <taxon>Tracheophyta</taxon>
        <taxon>Spermatophyta</taxon>
        <taxon>Magnoliopsida</taxon>
        <taxon>Liliopsida</taxon>
        <taxon>Dioscoreales</taxon>
        <taxon>Dioscoreaceae</taxon>
        <taxon>Dioscorea</taxon>
    </lineage>
</organism>